<gene>
    <name evidence="2" type="ORF">EXM22_00705</name>
</gene>
<proteinExistence type="predicted"/>
<name>A0A5C1QGY4_9SPIO</name>
<feature type="transmembrane region" description="Helical" evidence="1">
    <location>
        <begin position="69"/>
        <end position="90"/>
    </location>
</feature>
<feature type="transmembrane region" description="Helical" evidence="1">
    <location>
        <begin position="6"/>
        <end position="23"/>
    </location>
</feature>
<keyword evidence="1" id="KW-0472">Membrane</keyword>
<dbReference type="OrthoDB" id="8017424at2"/>
<dbReference type="InterPro" id="IPR017195">
    <property type="entry name" value="ABC_thiamin-permease_prd"/>
</dbReference>
<feature type="transmembrane region" description="Helical" evidence="1">
    <location>
        <begin position="39"/>
        <end position="63"/>
    </location>
</feature>
<dbReference type="RefSeq" id="WP_149484661.1">
    <property type="nucleotide sequence ID" value="NZ_CP036150.1"/>
</dbReference>
<keyword evidence="1" id="KW-1133">Transmembrane helix</keyword>
<protein>
    <recommendedName>
        <fullName evidence="4">Energy-coupling factor transport system substrate-specific component</fullName>
    </recommendedName>
</protein>
<feature type="transmembrane region" description="Helical" evidence="1">
    <location>
        <begin position="179"/>
        <end position="198"/>
    </location>
</feature>
<feature type="transmembrane region" description="Helical" evidence="1">
    <location>
        <begin position="147"/>
        <end position="167"/>
    </location>
</feature>
<keyword evidence="3" id="KW-1185">Reference proteome</keyword>
<dbReference type="Proteomes" id="UP000324209">
    <property type="component" value="Chromosome"/>
</dbReference>
<reference evidence="2 3" key="1">
    <citation type="submission" date="2019-02" db="EMBL/GenBank/DDBJ databases">
        <title>Complete Genome Sequence and Methylome Analysis of free living Spirochaetas.</title>
        <authorList>
            <person name="Fomenkov A."/>
            <person name="Dubinina G."/>
            <person name="Leshcheva N."/>
            <person name="Mikheeva N."/>
            <person name="Grabovich M."/>
            <person name="Vincze T."/>
            <person name="Roberts R.J."/>
        </authorList>
    </citation>
    <scope>NUCLEOTIDE SEQUENCE [LARGE SCALE GENOMIC DNA]</scope>
    <source>
        <strain evidence="2 3">K2</strain>
    </source>
</reference>
<dbReference type="KEGG" id="ock:EXM22_00705"/>
<keyword evidence="1" id="KW-0812">Transmembrane</keyword>
<evidence type="ECO:0000313" key="3">
    <source>
        <dbReference type="Proteomes" id="UP000324209"/>
    </source>
</evidence>
<accession>A0A5C1QGY4</accession>
<dbReference type="Pfam" id="PF09819">
    <property type="entry name" value="ABC_cobalt"/>
    <property type="match status" value="1"/>
</dbReference>
<dbReference type="AlphaFoldDB" id="A0A5C1QGY4"/>
<evidence type="ECO:0000256" key="1">
    <source>
        <dbReference type="SAM" id="Phobius"/>
    </source>
</evidence>
<organism evidence="2 3">
    <name type="scientific">Oceanispirochaeta crateris</name>
    <dbReference type="NCBI Taxonomy" id="2518645"/>
    <lineage>
        <taxon>Bacteria</taxon>
        <taxon>Pseudomonadati</taxon>
        <taxon>Spirochaetota</taxon>
        <taxon>Spirochaetia</taxon>
        <taxon>Spirochaetales</taxon>
        <taxon>Spirochaetaceae</taxon>
        <taxon>Oceanispirochaeta</taxon>
    </lineage>
</organism>
<sequence length="213" mass="22583">MTFYTIFNVLIVVLLGLIARFTDKNKVDKEKGGYSTQNLVIVAVLAAIAGVINTGVGNIWYLANTSLGPLGGALIQGMFMWAYILAVFIVRKPGIALMFGLIEASTEVLLGNAAGIGTLGWGISQGLAIEAVLICVSYSRFGLITDIMAGAAASQFGTLWSSVFFGWDPAYSRDVWMSVPVNTISGAIFSGVLGYALASRLAKTGLIRSSRKK</sequence>
<evidence type="ECO:0000313" key="2">
    <source>
        <dbReference type="EMBL" id="QEN06578.1"/>
    </source>
</evidence>
<evidence type="ECO:0008006" key="4">
    <source>
        <dbReference type="Google" id="ProtNLM"/>
    </source>
</evidence>
<dbReference type="EMBL" id="CP036150">
    <property type="protein sequence ID" value="QEN06578.1"/>
    <property type="molecule type" value="Genomic_DNA"/>
</dbReference>